<keyword evidence="2" id="KW-1185">Reference proteome</keyword>
<name>A0A4E0S1R1_FASHE</name>
<sequence length="70" mass="8124">MGSRAREFLDSARLEVSEFEVGFHRPPYNSVHHLHLHIIGPRDTITEKYMFREPIFASVESVLTELLSVK</sequence>
<accession>A0A4E0S1R1</accession>
<organism evidence="1 2">
    <name type="scientific">Fasciola hepatica</name>
    <name type="common">Liver fluke</name>
    <dbReference type="NCBI Taxonomy" id="6192"/>
    <lineage>
        <taxon>Eukaryota</taxon>
        <taxon>Metazoa</taxon>
        <taxon>Spiralia</taxon>
        <taxon>Lophotrochozoa</taxon>
        <taxon>Platyhelminthes</taxon>
        <taxon>Trematoda</taxon>
        <taxon>Digenea</taxon>
        <taxon>Plagiorchiida</taxon>
        <taxon>Echinostomata</taxon>
        <taxon>Echinostomatoidea</taxon>
        <taxon>Fasciolidae</taxon>
        <taxon>Fasciola</taxon>
    </lineage>
</organism>
<dbReference type="AlphaFoldDB" id="A0A4E0S1R1"/>
<reference evidence="1" key="1">
    <citation type="submission" date="2019-03" db="EMBL/GenBank/DDBJ databases">
        <title>Improved annotation for the trematode Fasciola hepatica.</title>
        <authorList>
            <person name="Choi Y.-J."/>
            <person name="Martin J."/>
            <person name="Mitreva M."/>
        </authorList>
    </citation>
    <scope>NUCLEOTIDE SEQUENCE [LARGE SCALE GENOMIC DNA]</scope>
</reference>
<comment type="caution">
    <text evidence="1">The sequence shown here is derived from an EMBL/GenBank/DDBJ whole genome shotgun (WGS) entry which is preliminary data.</text>
</comment>
<dbReference type="Gene3D" id="3.30.428.10">
    <property type="entry name" value="HIT-like"/>
    <property type="match status" value="1"/>
</dbReference>
<dbReference type="EMBL" id="JXXN02000636">
    <property type="protein sequence ID" value="THD26752.1"/>
    <property type="molecule type" value="Genomic_DNA"/>
</dbReference>
<dbReference type="SUPFAM" id="SSF54197">
    <property type="entry name" value="HIT-like"/>
    <property type="match status" value="1"/>
</dbReference>
<evidence type="ECO:0000313" key="1">
    <source>
        <dbReference type="EMBL" id="THD26752.1"/>
    </source>
</evidence>
<proteinExistence type="predicted"/>
<dbReference type="Proteomes" id="UP000230066">
    <property type="component" value="Unassembled WGS sequence"/>
</dbReference>
<protein>
    <recommendedName>
        <fullName evidence="3">Histidine triad domain protein</fullName>
    </recommendedName>
</protein>
<gene>
    <name evidence="1" type="ORF">D915_002320</name>
</gene>
<evidence type="ECO:0000313" key="2">
    <source>
        <dbReference type="Proteomes" id="UP000230066"/>
    </source>
</evidence>
<dbReference type="InterPro" id="IPR036265">
    <property type="entry name" value="HIT-like_sf"/>
</dbReference>
<evidence type="ECO:0008006" key="3">
    <source>
        <dbReference type="Google" id="ProtNLM"/>
    </source>
</evidence>
<dbReference type="Pfam" id="PF11969">
    <property type="entry name" value="DcpS_C"/>
    <property type="match status" value="1"/>
</dbReference>